<feature type="compositionally biased region" description="Polar residues" evidence="1">
    <location>
        <begin position="137"/>
        <end position="150"/>
    </location>
</feature>
<keyword evidence="4" id="KW-1185">Reference proteome</keyword>
<reference evidence="4" key="3">
    <citation type="journal article" date="2018" name="Mol. Plant Microbe Interact.">
        <title>Genome sequence resources for the wheat stripe rust pathogen (Puccinia striiformis f. sp. tritici) and the barley stripe rust pathogen (Puccinia striiformis f. sp. hordei).</title>
        <authorList>
            <person name="Xia C."/>
            <person name="Wang M."/>
            <person name="Yin C."/>
            <person name="Cornejo O.E."/>
            <person name="Hulbert S.H."/>
            <person name="Chen X."/>
        </authorList>
    </citation>
    <scope>NUCLEOTIDE SEQUENCE [LARGE SCALE GENOMIC DNA]</scope>
    <source>
        <strain evidence="4">93TX-2</strain>
    </source>
</reference>
<dbReference type="Proteomes" id="UP000238274">
    <property type="component" value="Unassembled WGS sequence"/>
</dbReference>
<feature type="non-terminal residue" evidence="3">
    <location>
        <position position="1"/>
    </location>
</feature>
<dbReference type="VEuPathDB" id="FungiDB:PSHT_04683"/>
<sequence>SNSPHPKKNYRSKDNSTRYYQIMSTDIVMEEEQGNTSQHLTEKKTSSKKRKSIATEPTGDSTENTTTEPASKKKEKKNKGKQDATTTEDADNETTSKKKKSKQTTNNDTENDADQHSYRSSLADKKLSKRVLRTVKKGSNPNKNSYALPRSSTWIPDLSVPLRFLSSKGSKQRRIKRGVKEVVKALRKGEKGLVVMAGDISPMDESLGAASSTKRPTSCVMISTSRGGSEAMQKKFAEKKKALIAADPTKAAKIQADEDEYTTSFDAVLGEVLRLLRDSTGLPPS</sequence>
<dbReference type="Pfam" id="PF01248">
    <property type="entry name" value="Ribosomal_L7Ae"/>
    <property type="match status" value="1"/>
</dbReference>
<protein>
    <recommendedName>
        <fullName evidence="2">Ribosomal protein eL8/eL30/eS12/Gadd45 domain-containing protein</fullName>
    </recommendedName>
</protein>
<comment type="caution">
    <text evidence="3">The sequence shown here is derived from an EMBL/GenBank/DDBJ whole genome shotgun (WGS) entry which is preliminary data.</text>
</comment>
<feature type="compositionally biased region" description="Basic and acidic residues" evidence="1">
    <location>
        <begin position="113"/>
        <end position="126"/>
    </location>
</feature>
<dbReference type="InterPro" id="IPR004038">
    <property type="entry name" value="Ribosomal_eL8/eL30/eS12/Gad45"/>
</dbReference>
<dbReference type="VEuPathDB" id="FungiDB:PSTT_02985"/>
<dbReference type="InterPro" id="IPR029064">
    <property type="entry name" value="Ribosomal_eL30-like_sf"/>
</dbReference>
<dbReference type="EMBL" id="PKSM01000049">
    <property type="protein sequence ID" value="POW19417.1"/>
    <property type="molecule type" value="Genomic_DNA"/>
</dbReference>
<reference evidence="3 4" key="1">
    <citation type="submission" date="2017-12" db="EMBL/GenBank/DDBJ databases">
        <title>Gene loss provides genomic basis for host adaptation in cereal stripe rust fungi.</title>
        <authorList>
            <person name="Xia C."/>
        </authorList>
    </citation>
    <scope>NUCLEOTIDE SEQUENCE [LARGE SCALE GENOMIC DNA]</scope>
    <source>
        <strain evidence="3 4">93TX-2</strain>
    </source>
</reference>
<evidence type="ECO:0000256" key="1">
    <source>
        <dbReference type="SAM" id="MobiDB-lite"/>
    </source>
</evidence>
<evidence type="ECO:0000259" key="2">
    <source>
        <dbReference type="Pfam" id="PF01248"/>
    </source>
</evidence>
<dbReference type="OrthoDB" id="5364946at2759"/>
<feature type="region of interest" description="Disordered" evidence="1">
    <location>
        <begin position="1"/>
        <end position="150"/>
    </location>
</feature>
<evidence type="ECO:0000313" key="4">
    <source>
        <dbReference type="Proteomes" id="UP000238274"/>
    </source>
</evidence>
<dbReference type="AlphaFoldDB" id="A0A2S4WCH6"/>
<organism evidence="3 4">
    <name type="scientific">Puccinia striiformis</name>
    <dbReference type="NCBI Taxonomy" id="27350"/>
    <lineage>
        <taxon>Eukaryota</taxon>
        <taxon>Fungi</taxon>
        <taxon>Dikarya</taxon>
        <taxon>Basidiomycota</taxon>
        <taxon>Pucciniomycotina</taxon>
        <taxon>Pucciniomycetes</taxon>
        <taxon>Pucciniales</taxon>
        <taxon>Pucciniaceae</taxon>
        <taxon>Puccinia</taxon>
    </lineage>
</organism>
<dbReference type="Gene3D" id="3.30.1330.30">
    <property type="match status" value="1"/>
</dbReference>
<accession>A0A2S4WCH6</accession>
<feature type="compositionally biased region" description="Basic residues" evidence="1">
    <location>
        <begin position="1"/>
        <end position="10"/>
    </location>
</feature>
<gene>
    <name evidence="3" type="ORF">PSHT_04683</name>
</gene>
<name>A0A2S4WCH6_9BASI</name>
<reference evidence="4" key="2">
    <citation type="journal article" date="2018" name="BMC Genomics">
        <title>Genomic insights into host adaptation between the wheat stripe rust pathogen (Puccinia striiformis f. sp. tritici) and the barley stripe rust pathogen (Puccinia striiformis f. sp. hordei).</title>
        <authorList>
            <person name="Xia C."/>
            <person name="Wang M."/>
            <person name="Yin C."/>
            <person name="Cornejo O.E."/>
            <person name="Hulbert S.H."/>
            <person name="Chen X."/>
        </authorList>
    </citation>
    <scope>NUCLEOTIDE SEQUENCE [LARGE SCALE GENOMIC DNA]</scope>
    <source>
        <strain evidence="4">93TX-2</strain>
    </source>
</reference>
<feature type="compositionally biased region" description="Polar residues" evidence="1">
    <location>
        <begin position="58"/>
        <end position="69"/>
    </location>
</feature>
<dbReference type="SUPFAM" id="SSF55315">
    <property type="entry name" value="L30e-like"/>
    <property type="match status" value="1"/>
</dbReference>
<evidence type="ECO:0000313" key="3">
    <source>
        <dbReference type="EMBL" id="POW19417.1"/>
    </source>
</evidence>
<proteinExistence type="predicted"/>
<feature type="domain" description="Ribosomal protein eL8/eL30/eS12/Gadd45" evidence="2">
    <location>
        <begin position="169"/>
        <end position="205"/>
    </location>
</feature>
<feature type="compositionally biased region" description="Basic residues" evidence="1">
    <location>
        <begin position="127"/>
        <end position="136"/>
    </location>
</feature>